<gene>
    <name evidence="2" type="ORF">SKAU_G00256640</name>
</gene>
<dbReference type="EMBL" id="JAINUF010000009">
    <property type="protein sequence ID" value="KAJ8350534.1"/>
    <property type="molecule type" value="Genomic_DNA"/>
</dbReference>
<sequence>MWTTPSGGAAPGQYRAYTTTQQHAKPSPLHLLVSNSRLRALLSPTGRERWPLHEDTEEGLHHFLHSQSVKLATLSAPSHKQQTANAEPGPRVNTMGRARGEERGGACRGRNATPPYRPAYLSSRALTSDTSIPDNAPVLRFSQRPTPRATVQFCVSDLGAISVILLYKVDFGTFGTSILLPRGFD</sequence>
<dbReference type="Proteomes" id="UP001152622">
    <property type="component" value="Chromosome 9"/>
</dbReference>
<evidence type="ECO:0000313" key="3">
    <source>
        <dbReference type="Proteomes" id="UP001152622"/>
    </source>
</evidence>
<proteinExistence type="predicted"/>
<evidence type="ECO:0000313" key="2">
    <source>
        <dbReference type="EMBL" id="KAJ8350534.1"/>
    </source>
</evidence>
<reference evidence="2" key="1">
    <citation type="journal article" date="2023" name="Science">
        <title>Genome structures resolve the early diversification of teleost fishes.</title>
        <authorList>
            <person name="Parey E."/>
            <person name="Louis A."/>
            <person name="Montfort J."/>
            <person name="Bouchez O."/>
            <person name="Roques C."/>
            <person name="Iampietro C."/>
            <person name="Lluch J."/>
            <person name="Castinel A."/>
            <person name="Donnadieu C."/>
            <person name="Desvignes T."/>
            <person name="Floi Bucao C."/>
            <person name="Jouanno E."/>
            <person name="Wen M."/>
            <person name="Mejri S."/>
            <person name="Dirks R."/>
            <person name="Jansen H."/>
            <person name="Henkel C."/>
            <person name="Chen W.J."/>
            <person name="Zahm M."/>
            <person name="Cabau C."/>
            <person name="Klopp C."/>
            <person name="Thompson A.W."/>
            <person name="Robinson-Rechavi M."/>
            <person name="Braasch I."/>
            <person name="Lecointre G."/>
            <person name="Bobe J."/>
            <person name="Postlethwait J.H."/>
            <person name="Berthelot C."/>
            <person name="Roest Crollius H."/>
            <person name="Guiguen Y."/>
        </authorList>
    </citation>
    <scope>NUCLEOTIDE SEQUENCE</scope>
    <source>
        <strain evidence="2">WJC10195</strain>
    </source>
</reference>
<feature type="compositionally biased region" description="Polar residues" evidence="1">
    <location>
        <begin position="75"/>
        <end position="85"/>
    </location>
</feature>
<dbReference type="AlphaFoldDB" id="A0A9Q1F3X7"/>
<name>A0A9Q1F3X7_SYNKA</name>
<comment type="caution">
    <text evidence="2">The sequence shown here is derived from an EMBL/GenBank/DDBJ whole genome shotgun (WGS) entry which is preliminary data.</text>
</comment>
<accession>A0A9Q1F3X7</accession>
<evidence type="ECO:0000256" key="1">
    <source>
        <dbReference type="SAM" id="MobiDB-lite"/>
    </source>
</evidence>
<organism evidence="2 3">
    <name type="scientific">Synaphobranchus kaupii</name>
    <name type="common">Kaup's arrowtooth eel</name>
    <dbReference type="NCBI Taxonomy" id="118154"/>
    <lineage>
        <taxon>Eukaryota</taxon>
        <taxon>Metazoa</taxon>
        <taxon>Chordata</taxon>
        <taxon>Craniata</taxon>
        <taxon>Vertebrata</taxon>
        <taxon>Euteleostomi</taxon>
        <taxon>Actinopterygii</taxon>
        <taxon>Neopterygii</taxon>
        <taxon>Teleostei</taxon>
        <taxon>Anguilliformes</taxon>
        <taxon>Synaphobranchidae</taxon>
        <taxon>Synaphobranchus</taxon>
    </lineage>
</organism>
<keyword evidence="3" id="KW-1185">Reference proteome</keyword>
<protein>
    <submittedName>
        <fullName evidence="2">Uncharacterized protein</fullName>
    </submittedName>
</protein>
<feature type="region of interest" description="Disordered" evidence="1">
    <location>
        <begin position="75"/>
        <end position="114"/>
    </location>
</feature>